<dbReference type="SUPFAM" id="SSF51735">
    <property type="entry name" value="NAD(P)-binding Rossmann-fold domains"/>
    <property type="match status" value="1"/>
</dbReference>
<dbReference type="Pfam" id="PF00107">
    <property type="entry name" value="ADH_zinc_N"/>
    <property type="match status" value="1"/>
</dbReference>
<organism evidence="4 5">
    <name type="scientific">Penicillium camemberti (strain FM 013)</name>
    <dbReference type="NCBI Taxonomy" id="1429867"/>
    <lineage>
        <taxon>Eukaryota</taxon>
        <taxon>Fungi</taxon>
        <taxon>Dikarya</taxon>
        <taxon>Ascomycota</taxon>
        <taxon>Pezizomycotina</taxon>
        <taxon>Eurotiomycetes</taxon>
        <taxon>Eurotiomycetidae</taxon>
        <taxon>Eurotiales</taxon>
        <taxon>Aspergillaceae</taxon>
        <taxon>Penicillium</taxon>
    </lineage>
</organism>
<dbReference type="InterPro" id="IPR013149">
    <property type="entry name" value="ADH-like_C"/>
</dbReference>
<dbReference type="Gene3D" id="3.90.180.10">
    <property type="entry name" value="Medium-chain alcohol dehydrogenases, catalytic domain"/>
    <property type="match status" value="1"/>
</dbReference>
<keyword evidence="1" id="KW-0521">NADP</keyword>
<dbReference type="GO" id="GO:0070402">
    <property type="term" value="F:NADPH binding"/>
    <property type="evidence" value="ECO:0007669"/>
    <property type="project" value="TreeGrafter"/>
</dbReference>
<dbReference type="SMART" id="SM00829">
    <property type="entry name" value="PKS_ER"/>
    <property type="match status" value="1"/>
</dbReference>
<dbReference type="Pfam" id="PF08240">
    <property type="entry name" value="ADH_N"/>
    <property type="match status" value="1"/>
</dbReference>
<dbReference type="SUPFAM" id="SSF50129">
    <property type="entry name" value="GroES-like"/>
    <property type="match status" value="1"/>
</dbReference>
<dbReference type="PANTHER" id="PTHR48106:SF18">
    <property type="entry name" value="QUINONE OXIDOREDUCTASE PIG3"/>
    <property type="match status" value="1"/>
</dbReference>
<evidence type="ECO:0000313" key="4">
    <source>
        <dbReference type="EMBL" id="CRL25662.1"/>
    </source>
</evidence>
<feature type="domain" description="Enoyl reductase (ER)" evidence="3">
    <location>
        <begin position="10"/>
        <end position="233"/>
    </location>
</feature>
<reference evidence="4 5" key="1">
    <citation type="journal article" date="2014" name="Nat. Commun.">
        <title>Multiple recent horizontal transfers of a large genomic region in cheese making fungi.</title>
        <authorList>
            <person name="Cheeseman K."/>
            <person name="Ropars J."/>
            <person name="Renault P."/>
            <person name="Dupont J."/>
            <person name="Gouzy J."/>
            <person name="Branca A."/>
            <person name="Abraham A.L."/>
            <person name="Ceppi M."/>
            <person name="Conseiller E."/>
            <person name="Debuchy R."/>
            <person name="Malagnac F."/>
            <person name="Goarin A."/>
            <person name="Silar P."/>
            <person name="Lacoste S."/>
            <person name="Sallet E."/>
            <person name="Bensimon A."/>
            <person name="Giraud T."/>
            <person name="Brygoo Y."/>
        </authorList>
    </citation>
    <scope>NUCLEOTIDE SEQUENCE [LARGE SCALE GENOMIC DNA]</scope>
    <source>
        <strain evidence="5">FM 013</strain>
    </source>
</reference>
<dbReference type="InterPro" id="IPR011032">
    <property type="entry name" value="GroES-like_sf"/>
</dbReference>
<sequence length="244" mass="26423">MKAIIIEKFGGPEALVIKDVPTPEPKQGEVVIHIKAFGINHAEMHIRKGEWTEWMPISGIECVGTVSSCPGGEFKEGTSVASLMGGLGRTIDGSYAEYTRVKASNVVALGLAAEELRWDQLAAIPESYATAWTCLFRNLEISAGQRLLVRGGTSSLGRAAINLAVLAGVYVTATTRTEKRTSQLEALRVREVLIEGPQLSERISDKFDAILELVGNSTVVDSLEMVRRGGRSVWLGSWVDVRPS</sequence>
<dbReference type="STRING" id="1429867.A0A0G4PHD2"/>
<dbReference type="GO" id="GO:0016651">
    <property type="term" value="F:oxidoreductase activity, acting on NAD(P)H"/>
    <property type="evidence" value="ECO:0007669"/>
    <property type="project" value="TreeGrafter"/>
</dbReference>
<evidence type="ECO:0000256" key="2">
    <source>
        <dbReference type="ARBA" id="ARBA00023002"/>
    </source>
</evidence>
<evidence type="ECO:0000259" key="3">
    <source>
        <dbReference type="SMART" id="SM00829"/>
    </source>
</evidence>
<dbReference type="PANTHER" id="PTHR48106">
    <property type="entry name" value="QUINONE OXIDOREDUCTASE PIG3-RELATED"/>
    <property type="match status" value="1"/>
</dbReference>
<name>A0A0G4PHD2_PENC3</name>
<keyword evidence="5" id="KW-1185">Reference proteome</keyword>
<evidence type="ECO:0000256" key="1">
    <source>
        <dbReference type="ARBA" id="ARBA00022857"/>
    </source>
</evidence>
<dbReference type="Proteomes" id="UP000053732">
    <property type="component" value="Unassembled WGS sequence"/>
</dbReference>
<accession>A0A0G4PHD2</accession>
<dbReference type="InterPro" id="IPR036291">
    <property type="entry name" value="NAD(P)-bd_dom_sf"/>
</dbReference>
<dbReference type="Gene3D" id="3.40.50.720">
    <property type="entry name" value="NAD(P)-binding Rossmann-like Domain"/>
    <property type="match status" value="1"/>
</dbReference>
<proteinExistence type="predicted"/>
<keyword evidence="2" id="KW-0560">Oxidoreductase</keyword>
<dbReference type="InterPro" id="IPR020843">
    <property type="entry name" value="ER"/>
</dbReference>
<gene>
    <name evidence="4" type="ORF">PCAMFM013_S015g000248</name>
</gene>
<protein>
    <submittedName>
        <fullName evidence="4">Alcohol dehydrogenase superfamily, zinc-containing</fullName>
    </submittedName>
</protein>
<dbReference type="InterPro" id="IPR013154">
    <property type="entry name" value="ADH-like_N"/>
</dbReference>
<dbReference type="AlphaFoldDB" id="A0A0G4PHD2"/>
<dbReference type="EMBL" id="HG793148">
    <property type="protein sequence ID" value="CRL25662.1"/>
    <property type="molecule type" value="Genomic_DNA"/>
</dbReference>
<evidence type="ECO:0000313" key="5">
    <source>
        <dbReference type="Proteomes" id="UP000053732"/>
    </source>
</evidence>